<dbReference type="Proteomes" id="UP000218263">
    <property type="component" value="Chromosome"/>
</dbReference>
<evidence type="ECO:0000313" key="2">
    <source>
        <dbReference type="Proteomes" id="UP000218263"/>
    </source>
</evidence>
<evidence type="ECO:0000313" key="1">
    <source>
        <dbReference type="EMBL" id="BAU56017.1"/>
    </source>
</evidence>
<sequence length="832" mass="94053">MQINFHLSLNIPYRMKFILLFSFSLLLSLHLEAQLTTISGKITDEYGKPVPFASVYVKNTTRGTSANGEGVYILQLKPGNYEVAYKAVGYQQESRKTALTGSQVINIVLKTETYQLADVTVASGGEDPAYGIIRKAIKKRKEHLNEVNAYTCGVYIKGMQKLLGAPKKILGFDVQKFARENGLDSNRKGILYLSESESKYSFKRPGDVHEEMISSKVSGSNQAFSFNRASDLEVNFYNNIQNWEGISNRPVISPIADNALFYYTYKYIGFSTENGQTVDKIQVKPKRIYDACFQGYIYILEDSWRIYGLNLFITKKQNINFVDTLRLNEQFFPVSEKAWMPSSLKFDFTAGLLGFKVGGYYISVYKDYDLSPTFTKKEFSEVWRIDKGVNKKDSAFWENERPVPLTAEEKTDYKNKAVLAAKKESKPYLDSLDKVNNQFKPDKFLLSGYRHSNRYDHEYYNFDPAITAIKFNTVQGFAINYGASYSKQIDTANNRYLFIGAKAGYGFSDKKFTGSVTGAVPVGDAMLGFNAGSEITDLNYTNPVSSLVNTFYSLFERQNYEKLYQKRFVSLSLYKRISGGWQAYAAAEWADRKSLGNTSEFSFFNPGDREYTSNNPVLPAGNALLFPENQSFKVTLRTTYDFSDKYETFPTGRRYLPSPYPTVGLSYIKGIKGALGSDVDYDLIAADISKSNIKTGVLGNTSFYIAAGKFLNNSSVYYPDYKQFAGNEVLLANGGINTFLLLNYYTFSTNTEYIEGHLEQNFSGFILNKIPLLRKLKLKEIADINYLSTPALKNYTELGFGVQYLNIRLMYGTSFNSGSNIRSALRLGVSFK</sequence>
<dbReference type="KEGG" id="mgot:MgSA37_04209"/>
<dbReference type="EMBL" id="AP017313">
    <property type="protein sequence ID" value="BAU56017.1"/>
    <property type="molecule type" value="Genomic_DNA"/>
</dbReference>
<dbReference type="AlphaFoldDB" id="A0A0X8X5F2"/>
<gene>
    <name evidence="1" type="ORF">MgSA37_04209</name>
</gene>
<dbReference type="Gene3D" id="2.60.40.1120">
    <property type="entry name" value="Carboxypeptidase-like, regulatory domain"/>
    <property type="match status" value="1"/>
</dbReference>
<protein>
    <recommendedName>
        <fullName evidence="3">Carboxypeptidase-like regulatory domain-containing protein</fullName>
    </recommendedName>
</protein>
<organism evidence="1 2">
    <name type="scientific">Mucilaginibacter gotjawali</name>
    <dbReference type="NCBI Taxonomy" id="1550579"/>
    <lineage>
        <taxon>Bacteria</taxon>
        <taxon>Pseudomonadati</taxon>
        <taxon>Bacteroidota</taxon>
        <taxon>Sphingobacteriia</taxon>
        <taxon>Sphingobacteriales</taxon>
        <taxon>Sphingobacteriaceae</taxon>
        <taxon>Mucilaginibacter</taxon>
    </lineage>
</organism>
<reference evidence="1 2" key="1">
    <citation type="submission" date="2015-12" db="EMBL/GenBank/DDBJ databases">
        <title>Genome sequence of Mucilaginibacter gotjawali.</title>
        <authorList>
            <person name="Lee J.S."/>
            <person name="Lee K.C."/>
            <person name="Kim K.K."/>
            <person name="Lee B.W."/>
        </authorList>
    </citation>
    <scope>NUCLEOTIDE SEQUENCE [LARGE SCALE GENOMIC DNA]</scope>
    <source>
        <strain evidence="1 2">SA3-7</strain>
    </source>
</reference>
<accession>A0A0X8X5F2</accession>
<dbReference type="Pfam" id="PF18939">
    <property type="entry name" value="DUF5686"/>
    <property type="match status" value="1"/>
</dbReference>
<dbReference type="InterPro" id="IPR008969">
    <property type="entry name" value="CarboxyPept-like_regulatory"/>
</dbReference>
<evidence type="ECO:0008006" key="3">
    <source>
        <dbReference type="Google" id="ProtNLM"/>
    </source>
</evidence>
<dbReference type="Pfam" id="PF13715">
    <property type="entry name" value="CarbopepD_reg_2"/>
    <property type="match status" value="1"/>
</dbReference>
<name>A0A0X8X5F2_9SPHI</name>
<keyword evidence="2" id="KW-1185">Reference proteome</keyword>
<dbReference type="InterPro" id="IPR043741">
    <property type="entry name" value="DUF5686"/>
</dbReference>
<dbReference type="SUPFAM" id="SSF49464">
    <property type="entry name" value="Carboxypeptidase regulatory domain-like"/>
    <property type="match status" value="1"/>
</dbReference>
<proteinExistence type="predicted"/>